<dbReference type="PANTHER" id="PTHR31890">
    <property type="entry name" value="PLANT INVERTASE/PECTIN METHYLESTERASE INHIBITOR SUPERFAMILY PROTEIN"/>
    <property type="match status" value="1"/>
</dbReference>
<keyword evidence="1" id="KW-0732">Signal</keyword>
<dbReference type="CDD" id="cd15795">
    <property type="entry name" value="PMEI-Pla_a_1_like"/>
    <property type="match status" value="1"/>
</dbReference>
<dbReference type="Proteomes" id="UP000826271">
    <property type="component" value="Unassembled WGS sequence"/>
</dbReference>
<feature type="signal peptide" evidence="1">
    <location>
        <begin position="1"/>
        <end position="29"/>
    </location>
</feature>
<dbReference type="InterPro" id="IPR006501">
    <property type="entry name" value="Pectinesterase_inhib_dom"/>
</dbReference>
<dbReference type="Pfam" id="PF04043">
    <property type="entry name" value="PMEI"/>
    <property type="match status" value="1"/>
</dbReference>
<comment type="caution">
    <text evidence="3">The sequence shown here is derived from an EMBL/GenBank/DDBJ whole genome shotgun (WGS) entry which is preliminary data.</text>
</comment>
<dbReference type="InterPro" id="IPR034088">
    <property type="entry name" value="Pla_a_1-like"/>
</dbReference>
<evidence type="ECO:0000313" key="4">
    <source>
        <dbReference type="Proteomes" id="UP000826271"/>
    </source>
</evidence>
<dbReference type="InterPro" id="IPR035513">
    <property type="entry name" value="Invertase/methylesterase_inhib"/>
</dbReference>
<dbReference type="NCBIfam" id="TIGR01614">
    <property type="entry name" value="PME_inhib"/>
    <property type="match status" value="1"/>
</dbReference>
<organism evidence="3 4">
    <name type="scientific">Buddleja alternifolia</name>
    <dbReference type="NCBI Taxonomy" id="168488"/>
    <lineage>
        <taxon>Eukaryota</taxon>
        <taxon>Viridiplantae</taxon>
        <taxon>Streptophyta</taxon>
        <taxon>Embryophyta</taxon>
        <taxon>Tracheophyta</taxon>
        <taxon>Spermatophyta</taxon>
        <taxon>Magnoliopsida</taxon>
        <taxon>eudicotyledons</taxon>
        <taxon>Gunneridae</taxon>
        <taxon>Pentapetalae</taxon>
        <taxon>asterids</taxon>
        <taxon>lamiids</taxon>
        <taxon>Lamiales</taxon>
        <taxon>Scrophulariaceae</taxon>
        <taxon>Buddlejeae</taxon>
        <taxon>Buddleja</taxon>
    </lineage>
</organism>
<protein>
    <recommendedName>
        <fullName evidence="2">Pectinesterase inhibitor domain-containing protein</fullName>
    </recommendedName>
</protein>
<reference evidence="3" key="1">
    <citation type="submission" date="2019-10" db="EMBL/GenBank/DDBJ databases">
        <authorList>
            <person name="Zhang R."/>
            <person name="Pan Y."/>
            <person name="Wang J."/>
            <person name="Ma R."/>
            <person name="Yu S."/>
        </authorList>
    </citation>
    <scope>NUCLEOTIDE SEQUENCE</scope>
    <source>
        <strain evidence="3">LA-IB0</strain>
        <tissue evidence="3">Leaf</tissue>
    </source>
</reference>
<dbReference type="EMBL" id="WHWC01000008">
    <property type="protein sequence ID" value="KAG8378086.1"/>
    <property type="molecule type" value="Genomic_DNA"/>
</dbReference>
<dbReference type="SUPFAM" id="SSF101148">
    <property type="entry name" value="Plant invertase/pectin methylesterase inhibitor"/>
    <property type="match status" value="1"/>
</dbReference>
<evidence type="ECO:0000256" key="1">
    <source>
        <dbReference type="SAM" id="SignalP"/>
    </source>
</evidence>
<dbReference type="Gene3D" id="1.20.140.40">
    <property type="entry name" value="Invertase/pectin methylesterase inhibitor family protein"/>
    <property type="match status" value="1"/>
</dbReference>
<evidence type="ECO:0000313" key="3">
    <source>
        <dbReference type="EMBL" id="KAG8378086.1"/>
    </source>
</evidence>
<dbReference type="SMART" id="SM00856">
    <property type="entry name" value="PMEI"/>
    <property type="match status" value="1"/>
</dbReference>
<name>A0AAV6X4L2_9LAMI</name>
<dbReference type="GO" id="GO:0004857">
    <property type="term" value="F:enzyme inhibitor activity"/>
    <property type="evidence" value="ECO:0007669"/>
    <property type="project" value="InterPro"/>
</dbReference>
<dbReference type="AlphaFoldDB" id="A0AAV6X4L2"/>
<accession>A0AAV6X4L2</accession>
<evidence type="ECO:0000259" key="2">
    <source>
        <dbReference type="SMART" id="SM00856"/>
    </source>
</evidence>
<sequence length="195" mass="21683">MASSIVSILSTLFVSTIFFLLSTQNIVTSSRIPSTPLIQKACSNTNRGIDSKLCIQILRSQRQVVSAKNLFDLSIGIMELGISNATNTRRYVQRRLNKPKIDPKLKDVLKECKLSYDSVIASFRSALSEVRDDKEYQTATYDLLLASTDYIKPCIEAVASKKIKDGTILIGNRVVPIFGLSAYEVVDRLDSSKQL</sequence>
<dbReference type="PANTHER" id="PTHR31890:SF9">
    <property type="entry name" value="PLANT INVERTASE_PECTIN METHYLESTERASE INHIBITOR SUPERFAMILY PROTEIN"/>
    <property type="match status" value="1"/>
</dbReference>
<feature type="chain" id="PRO_5043630565" description="Pectinesterase inhibitor domain-containing protein" evidence="1">
    <location>
        <begin position="30"/>
        <end position="195"/>
    </location>
</feature>
<keyword evidence="4" id="KW-1185">Reference proteome</keyword>
<feature type="domain" description="Pectinesterase inhibitor" evidence="2">
    <location>
        <begin position="33"/>
        <end position="176"/>
    </location>
</feature>
<proteinExistence type="predicted"/>
<gene>
    <name evidence="3" type="ORF">BUALT_Bualt08G0101500</name>
</gene>